<dbReference type="EMBL" id="MU856619">
    <property type="protein sequence ID" value="KAK3896469.1"/>
    <property type="molecule type" value="Genomic_DNA"/>
</dbReference>
<protein>
    <submittedName>
        <fullName evidence="1">Uncharacterized protein</fullName>
    </submittedName>
</protein>
<accession>A0AAN6M9P5</accession>
<name>A0AAN6M9P5_9PEZI</name>
<evidence type="ECO:0000313" key="2">
    <source>
        <dbReference type="Proteomes" id="UP001303889"/>
    </source>
</evidence>
<dbReference type="AlphaFoldDB" id="A0AAN6M9P5"/>
<proteinExistence type="predicted"/>
<evidence type="ECO:0000313" key="1">
    <source>
        <dbReference type="EMBL" id="KAK3896469.1"/>
    </source>
</evidence>
<sequence length="78" mass="8766">ASDAPSTLHRLVENEPLCRTPSGNLDEPLALCRCDCWVKPKLLLAHPEESEDRRHEPQPIPVDVELLRGNVPEPIKHS</sequence>
<feature type="non-terminal residue" evidence="1">
    <location>
        <position position="1"/>
    </location>
</feature>
<keyword evidence="2" id="KW-1185">Reference proteome</keyword>
<reference evidence="1" key="2">
    <citation type="submission" date="2023-05" db="EMBL/GenBank/DDBJ databases">
        <authorList>
            <consortium name="Lawrence Berkeley National Laboratory"/>
            <person name="Steindorff A."/>
            <person name="Hensen N."/>
            <person name="Bonometti L."/>
            <person name="Westerberg I."/>
            <person name="Brannstrom I.O."/>
            <person name="Guillou S."/>
            <person name="Cros-Aarteil S."/>
            <person name="Calhoun S."/>
            <person name="Haridas S."/>
            <person name="Kuo A."/>
            <person name="Mondo S."/>
            <person name="Pangilinan J."/>
            <person name="Riley R."/>
            <person name="Labutti K."/>
            <person name="Andreopoulos B."/>
            <person name="Lipzen A."/>
            <person name="Chen C."/>
            <person name="Yanf M."/>
            <person name="Daum C."/>
            <person name="Ng V."/>
            <person name="Clum A."/>
            <person name="Ohm R."/>
            <person name="Martin F."/>
            <person name="Silar P."/>
            <person name="Natvig D."/>
            <person name="Lalanne C."/>
            <person name="Gautier V."/>
            <person name="Ament-Velasquez S.L."/>
            <person name="Kruys A."/>
            <person name="Hutchinson M.I."/>
            <person name="Powell A.J."/>
            <person name="Barry K."/>
            <person name="Miller A.N."/>
            <person name="Grigoriev I.V."/>
            <person name="Debuchy R."/>
            <person name="Gladieux P."/>
            <person name="Thoren M.H."/>
            <person name="Johannesson H."/>
        </authorList>
    </citation>
    <scope>NUCLEOTIDE SEQUENCE</scope>
    <source>
        <strain evidence="1">CBS 103.79</strain>
    </source>
</reference>
<reference evidence="1" key="1">
    <citation type="journal article" date="2023" name="Mol. Phylogenet. Evol.">
        <title>Genome-scale phylogeny and comparative genomics of the fungal order Sordariales.</title>
        <authorList>
            <person name="Hensen N."/>
            <person name="Bonometti L."/>
            <person name="Westerberg I."/>
            <person name="Brannstrom I.O."/>
            <person name="Guillou S."/>
            <person name="Cros-Aarteil S."/>
            <person name="Calhoun S."/>
            <person name="Haridas S."/>
            <person name="Kuo A."/>
            <person name="Mondo S."/>
            <person name="Pangilinan J."/>
            <person name="Riley R."/>
            <person name="LaButti K."/>
            <person name="Andreopoulos B."/>
            <person name="Lipzen A."/>
            <person name="Chen C."/>
            <person name="Yan M."/>
            <person name="Daum C."/>
            <person name="Ng V."/>
            <person name="Clum A."/>
            <person name="Steindorff A."/>
            <person name="Ohm R.A."/>
            <person name="Martin F."/>
            <person name="Silar P."/>
            <person name="Natvig D.O."/>
            <person name="Lalanne C."/>
            <person name="Gautier V."/>
            <person name="Ament-Velasquez S.L."/>
            <person name="Kruys A."/>
            <person name="Hutchinson M.I."/>
            <person name="Powell A.J."/>
            <person name="Barry K."/>
            <person name="Miller A.N."/>
            <person name="Grigoriev I.V."/>
            <person name="Debuchy R."/>
            <person name="Gladieux P."/>
            <person name="Hiltunen Thoren M."/>
            <person name="Johannesson H."/>
        </authorList>
    </citation>
    <scope>NUCLEOTIDE SEQUENCE</scope>
    <source>
        <strain evidence="1">CBS 103.79</strain>
    </source>
</reference>
<gene>
    <name evidence="1" type="ORF">C8A05DRAFT_20559</name>
</gene>
<comment type="caution">
    <text evidence="1">The sequence shown here is derived from an EMBL/GenBank/DDBJ whole genome shotgun (WGS) entry which is preliminary data.</text>
</comment>
<organism evidence="1 2">
    <name type="scientific">Staphylotrichum tortipilum</name>
    <dbReference type="NCBI Taxonomy" id="2831512"/>
    <lineage>
        <taxon>Eukaryota</taxon>
        <taxon>Fungi</taxon>
        <taxon>Dikarya</taxon>
        <taxon>Ascomycota</taxon>
        <taxon>Pezizomycotina</taxon>
        <taxon>Sordariomycetes</taxon>
        <taxon>Sordariomycetidae</taxon>
        <taxon>Sordariales</taxon>
        <taxon>Chaetomiaceae</taxon>
        <taxon>Staphylotrichum</taxon>
    </lineage>
</organism>
<dbReference type="Proteomes" id="UP001303889">
    <property type="component" value="Unassembled WGS sequence"/>
</dbReference>